<dbReference type="Pfam" id="PF04450">
    <property type="entry name" value="BSP"/>
    <property type="match status" value="1"/>
</dbReference>
<dbReference type="PROSITE" id="PS50022">
    <property type="entry name" value="FA58C_3"/>
    <property type="match status" value="1"/>
</dbReference>
<comment type="caution">
    <text evidence="3">The sequence shown here is derived from an EMBL/GenBank/DDBJ whole genome shotgun (WGS) entry which is preliminary data.</text>
</comment>
<evidence type="ECO:0000313" key="4">
    <source>
        <dbReference type="Proteomes" id="UP001168883"/>
    </source>
</evidence>
<evidence type="ECO:0000313" key="3">
    <source>
        <dbReference type="EMBL" id="MDO3681220.1"/>
    </source>
</evidence>
<dbReference type="EMBL" id="JAUMKJ010000058">
    <property type="protein sequence ID" value="MDO3681220.1"/>
    <property type="molecule type" value="Genomic_DNA"/>
</dbReference>
<reference evidence="3" key="1">
    <citation type="submission" date="2023-07" db="EMBL/GenBank/DDBJ databases">
        <authorList>
            <person name="Aktuganov G."/>
            <person name="Boyko T."/>
            <person name="Delegan Y."/>
            <person name="Galimzianova N."/>
            <person name="Gilvanova E."/>
            <person name="Korobov V."/>
            <person name="Kuzmina L."/>
            <person name="Melentiev A."/>
            <person name="Milman P."/>
            <person name="Ryabova A."/>
            <person name="Stupak E."/>
            <person name="Yasakov T."/>
            <person name="Zharikova N."/>
            <person name="Zhurenko E."/>
        </authorList>
    </citation>
    <scope>NUCLEOTIDE SEQUENCE</scope>
    <source>
        <strain evidence="3">IB-739</strain>
    </source>
</reference>
<dbReference type="InterPro" id="IPR008979">
    <property type="entry name" value="Galactose-bd-like_sf"/>
</dbReference>
<feature type="chain" id="PRO_5046194598" evidence="1">
    <location>
        <begin position="24"/>
        <end position="527"/>
    </location>
</feature>
<evidence type="ECO:0000256" key="1">
    <source>
        <dbReference type="SAM" id="SignalP"/>
    </source>
</evidence>
<dbReference type="RefSeq" id="WP_302881135.1">
    <property type="nucleotide sequence ID" value="NZ_JAUMKJ010000058.1"/>
</dbReference>
<feature type="domain" description="F5/8 type C" evidence="2">
    <location>
        <begin position="160"/>
        <end position="307"/>
    </location>
</feature>
<dbReference type="PANTHER" id="PTHR33321:SF12">
    <property type="entry name" value="PLANT BASIC SECRETORY PROTEIN (BSP) FAMILY PROTEIN"/>
    <property type="match status" value="1"/>
</dbReference>
<dbReference type="Proteomes" id="UP001168883">
    <property type="component" value="Unassembled WGS sequence"/>
</dbReference>
<accession>A0ABT8VJQ6</accession>
<feature type="signal peptide" evidence="1">
    <location>
        <begin position="1"/>
        <end position="23"/>
    </location>
</feature>
<dbReference type="InterPro" id="IPR000421">
    <property type="entry name" value="FA58C"/>
</dbReference>
<dbReference type="InterPro" id="IPR007541">
    <property type="entry name" value="Uncharacterised_BSP"/>
</dbReference>
<dbReference type="Pfam" id="PF00754">
    <property type="entry name" value="F5_F8_type_C"/>
    <property type="match status" value="2"/>
</dbReference>
<keyword evidence="1" id="KW-0732">Signal</keyword>
<dbReference type="Gene3D" id="2.60.120.260">
    <property type="entry name" value="Galactose-binding domain-like"/>
    <property type="match status" value="2"/>
</dbReference>
<organism evidence="3 4">
    <name type="scientific">Paenibacillus ehimensis</name>
    <dbReference type="NCBI Taxonomy" id="79264"/>
    <lineage>
        <taxon>Bacteria</taxon>
        <taxon>Bacillati</taxon>
        <taxon>Bacillota</taxon>
        <taxon>Bacilli</taxon>
        <taxon>Bacillales</taxon>
        <taxon>Paenibacillaceae</taxon>
        <taxon>Paenibacillus</taxon>
    </lineage>
</organism>
<proteinExistence type="predicted"/>
<gene>
    <name evidence="3" type="ORF">Q3C12_29915</name>
</gene>
<dbReference type="SUPFAM" id="SSF49785">
    <property type="entry name" value="Galactose-binding domain-like"/>
    <property type="match status" value="2"/>
</dbReference>
<protein>
    <submittedName>
        <fullName evidence="3">Basic secretory protein-like protein</fullName>
    </submittedName>
</protein>
<name>A0ABT8VJQ6_9BACL</name>
<sequence>MKKSRIFLFAAIVLAGATSSALADASAQAAAFPIERTQGGTVTSNGQSPAEEEKENAFDNLLKTKWLTFQSSGWLQYAFPNQSSYVITSYSITSANDFPERDPKDWTLKGSNNGTDWTVLDSRQNESFDWRFQTKTYSFSNQTAYAYYRLELSNHSGSILQLSEVKLYDARQWPEPTKAQITASGENLPHEGKDKLNDGSSLTKWLTFQKSGWVTYRFDRPIALDGYALTSANDYPERDPAEWTLQASNDGKQWVTLDTRKGEQFRYRYQRTSYGVRSDAQYSYYKLNMKANGGNELQLAEIEFIPKDSPFQSILPSIEIRNLDANGNGKLFDQALPDAQEQIKLIILKLNEILYGHPNRMDVGPKKVVIFVKDEDGVAWAGGTPVEGQVTISSRHLKNVSNSGTPLRHEILGVLYHELTHLYQLDDDRYGQIGYMIEGMADAIRFKVGYHDRLAVRKGGTWKDGYGVTGNFFVWIDEHKRPGFLRELNQSLSEFDGVEWNESVFQQLTGSDVLSLWNEYQQSLPNP</sequence>
<keyword evidence="4" id="KW-1185">Reference proteome</keyword>
<dbReference type="PANTHER" id="PTHR33321">
    <property type="match status" value="1"/>
</dbReference>
<evidence type="ECO:0000259" key="2">
    <source>
        <dbReference type="PROSITE" id="PS50022"/>
    </source>
</evidence>